<reference evidence="1" key="1">
    <citation type="submission" date="2020-05" db="EMBL/GenBank/DDBJ databases">
        <title>Large-scale comparative analyses of tick genomes elucidate their genetic diversity and vector capacities.</title>
        <authorList>
            <person name="Jia N."/>
            <person name="Wang J."/>
            <person name="Shi W."/>
            <person name="Du L."/>
            <person name="Sun Y."/>
            <person name="Zhan W."/>
            <person name="Jiang J."/>
            <person name="Wang Q."/>
            <person name="Zhang B."/>
            <person name="Ji P."/>
            <person name="Sakyi L.B."/>
            <person name="Cui X."/>
            <person name="Yuan T."/>
            <person name="Jiang B."/>
            <person name="Yang W."/>
            <person name="Lam T.T.-Y."/>
            <person name="Chang Q."/>
            <person name="Ding S."/>
            <person name="Wang X."/>
            <person name="Zhu J."/>
            <person name="Ruan X."/>
            <person name="Zhao L."/>
            <person name="Wei J."/>
            <person name="Que T."/>
            <person name="Du C."/>
            <person name="Cheng J."/>
            <person name="Dai P."/>
            <person name="Han X."/>
            <person name="Huang E."/>
            <person name="Gao Y."/>
            <person name="Liu J."/>
            <person name="Shao H."/>
            <person name="Ye R."/>
            <person name="Li L."/>
            <person name="Wei W."/>
            <person name="Wang X."/>
            <person name="Wang C."/>
            <person name="Yang T."/>
            <person name="Huo Q."/>
            <person name="Li W."/>
            <person name="Guo W."/>
            <person name="Chen H."/>
            <person name="Zhou L."/>
            <person name="Ni X."/>
            <person name="Tian J."/>
            <person name="Zhou Y."/>
            <person name="Sheng Y."/>
            <person name="Liu T."/>
            <person name="Pan Y."/>
            <person name="Xia L."/>
            <person name="Li J."/>
            <person name="Zhao F."/>
            <person name="Cao W."/>
        </authorList>
    </citation>
    <scope>NUCLEOTIDE SEQUENCE</scope>
    <source>
        <strain evidence="1">Dsil-2018</strain>
    </source>
</reference>
<evidence type="ECO:0000313" key="2">
    <source>
        <dbReference type="Proteomes" id="UP000821865"/>
    </source>
</evidence>
<dbReference type="EMBL" id="CM023473">
    <property type="protein sequence ID" value="KAH7954587.1"/>
    <property type="molecule type" value="Genomic_DNA"/>
</dbReference>
<organism evidence="1 2">
    <name type="scientific">Dermacentor silvarum</name>
    <name type="common">Tick</name>
    <dbReference type="NCBI Taxonomy" id="543639"/>
    <lineage>
        <taxon>Eukaryota</taxon>
        <taxon>Metazoa</taxon>
        <taxon>Ecdysozoa</taxon>
        <taxon>Arthropoda</taxon>
        <taxon>Chelicerata</taxon>
        <taxon>Arachnida</taxon>
        <taxon>Acari</taxon>
        <taxon>Parasitiformes</taxon>
        <taxon>Ixodida</taxon>
        <taxon>Ixodoidea</taxon>
        <taxon>Ixodidae</taxon>
        <taxon>Rhipicephalinae</taxon>
        <taxon>Dermacentor</taxon>
    </lineage>
</organism>
<gene>
    <name evidence="1" type="ORF">HPB49_020062</name>
</gene>
<sequence>MEAGTTHRTGFPVSRVRMIMRSSPEVSCIGQDAVQITTKAAVSTREPRGHRAIDDAAQRLRPHRFFRSQEKFVVFLAREALKHSKDHRTIEYSDLAAVIDAQERLNFLNDIVPQKIKYKDYLRLVKEAESKELLKEKQAEV</sequence>
<evidence type="ECO:0000313" key="1">
    <source>
        <dbReference type="EMBL" id="KAH7954587.1"/>
    </source>
</evidence>
<accession>A0ACB8CZL3</accession>
<name>A0ACB8CZL3_DERSI</name>
<comment type="caution">
    <text evidence="1">The sequence shown here is derived from an EMBL/GenBank/DDBJ whole genome shotgun (WGS) entry which is preliminary data.</text>
</comment>
<dbReference type="Proteomes" id="UP000821865">
    <property type="component" value="Chromosome 4"/>
</dbReference>
<protein>
    <submittedName>
        <fullName evidence="1">Uncharacterized protein</fullName>
    </submittedName>
</protein>
<keyword evidence="2" id="KW-1185">Reference proteome</keyword>
<proteinExistence type="predicted"/>